<evidence type="ECO:0008006" key="3">
    <source>
        <dbReference type="Google" id="ProtNLM"/>
    </source>
</evidence>
<organism evidence="1 2">
    <name type="scientific">[Lactobacillus] rogosae</name>
    <dbReference type="NCBI Taxonomy" id="706562"/>
    <lineage>
        <taxon>Bacteria</taxon>
        <taxon>Bacillati</taxon>
        <taxon>Bacillota</taxon>
        <taxon>Clostridia</taxon>
        <taxon>Lachnospirales</taxon>
        <taxon>Lachnospiraceae</taxon>
        <taxon>Lachnospira</taxon>
    </lineage>
</organism>
<comment type="caution">
    <text evidence="1">The sequence shown here is derived from an EMBL/GenBank/DDBJ whole genome shotgun (WGS) entry which is preliminary data.</text>
</comment>
<name>A0ABV1BYV3_9FIRM</name>
<evidence type="ECO:0000313" key="2">
    <source>
        <dbReference type="Proteomes" id="UP001442364"/>
    </source>
</evidence>
<sequence>MNISTQSTTLLDMLNSSSSTGKSKSAADSYIDVLIQNNNLRYQQKMKEVLGYDTSSSSKDAQYEKVASSASNLNSVISSLSNESLWNEDSSDYSKDKVYDTVNNFVSAYNTLITNINTVGSTIENTYKTKLDKLVTDNKEALAAVGITVDDNGKLSVDTDKLKSADMSELKKMLGSESELMKGIKEQSGSVNNIVSEALSIQKSLSGLYNSSSSSVDVSDLLYGTSYDSKG</sequence>
<dbReference type="Proteomes" id="UP001442364">
    <property type="component" value="Unassembled WGS sequence"/>
</dbReference>
<gene>
    <name evidence="1" type="ORF">WMO14_12500</name>
</gene>
<protein>
    <recommendedName>
        <fullName evidence="3">Flagellar hook-associated protein 2 C-terminal domain-containing protein</fullName>
    </recommendedName>
</protein>
<evidence type="ECO:0000313" key="1">
    <source>
        <dbReference type="EMBL" id="MEQ2380675.1"/>
    </source>
</evidence>
<proteinExistence type="predicted"/>
<accession>A0ABV1BYV3</accession>
<dbReference type="EMBL" id="JBBMER010000012">
    <property type="protein sequence ID" value="MEQ2380675.1"/>
    <property type="molecule type" value="Genomic_DNA"/>
</dbReference>
<reference evidence="1 2" key="1">
    <citation type="submission" date="2024-03" db="EMBL/GenBank/DDBJ databases">
        <title>Human intestinal bacterial collection.</title>
        <authorList>
            <person name="Pauvert C."/>
            <person name="Hitch T.C.A."/>
            <person name="Clavel T."/>
        </authorList>
    </citation>
    <scope>NUCLEOTIDE SEQUENCE [LARGE SCALE GENOMIC DNA]</scope>
    <source>
        <strain evidence="1 2">CLA-AA-H255</strain>
    </source>
</reference>
<keyword evidence="2" id="KW-1185">Reference proteome</keyword>
<dbReference type="RefSeq" id="WP_022502903.1">
    <property type="nucleotide sequence ID" value="NZ_DAWCMB010000173.1"/>
</dbReference>